<accession>A0AAW0DR74</accession>
<organism evidence="1 2">
    <name type="scientific">Favolaschia claudopus</name>
    <dbReference type="NCBI Taxonomy" id="2862362"/>
    <lineage>
        <taxon>Eukaryota</taxon>
        <taxon>Fungi</taxon>
        <taxon>Dikarya</taxon>
        <taxon>Basidiomycota</taxon>
        <taxon>Agaricomycotina</taxon>
        <taxon>Agaricomycetes</taxon>
        <taxon>Agaricomycetidae</taxon>
        <taxon>Agaricales</taxon>
        <taxon>Marasmiineae</taxon>
        <taxon>Mycenaceae</taxon>
        <taxon>Favolaschia</taxon>
    </lineage>
</organism>
<sequence>MYINPLRPVYSLHLTACDQGSKGSRALMELMSLIVTQPHQVLGLKVHQTDVSLEELVEAAEAAEVGKGEGDRRNGKTMRATMTSYTSCIHLRRSAPNASRTKPSSPAFKSGLAAKCIQQMAASEEAAAECCLPVHPQSESQVYSHLQYPAHQVDFDASNLRTTKGGLYLGHRDPPKPKPKGWNTKGQFLTLKSGVLHGTGQPPLFFKGYLGRQLGYLFFGSVDDFLAPYFLQSKVVNREHVVERDVSGTSYPQLDWKLNAYMIKQADVDIFGVLQKGSVVPGERWRKAVWYSTITKQRPELVAVPCSLEGTITEPFSLHMASGVRSCCSAGSSPLEAACDGDDEANPKNIYK</sequence>
<evidence type="ECO:0000313" key="2">
    <source>
        <dbReference type="Proteomes" id="UP001362999"/>
    </source>
</evidence>
<protein>
    <submittedName>
        <fullName evidence="1">Uncharacterized protein</fullName>
    </submittedName>
</protein>
<comment type="caution">
    <text evidence="1">The sequence shown here is derived from an EMBL/GenBank/DDBJ whole genome shotgun (WGS) entry which is preliminary data.</text>
</comment>
<name>A0AAW0DR74_9AGAR</name>
<gene>
    <name evidence="1" type="ORF">R3P38DRAFT_2761575</name>
</gene>
<proteinExistence type="predicted"/>
<dbReference type="Proteomes" id="UP001362999">
    <property type="component" value="Unassembled WGS sequence"/>
</dbReference>
<evidence type="ECO:0000313" key="1">
    <source>
        <dbReference type="EMBL" id="KAK7053863.1"/>
    </source>
</evidence>
<dbReference type="EMBL" id="JAWWNJ010000006">
    <property type="protein sequence ID" value="KAK7053863.1"/>
    <property type="molecule type" value="Genomic_DNA"/>
</dbReference>
<dbReference type="AlphaFoldDB" id="A0AAW0DR74"/>
<reference evidence="1 2" key="1">
    <citation type="journal article" date="2024" name="J Genomics">
        <title>Draft genome sequencing and assembly of Favolaschia claudopus CIRM-BRFM 2984 isolated from oak limbs.</title>
        <authorList>
            <person name="Navarro D."/>
            <person name="Drula E."/>
            <person name="Chaduli D."/>
            <person name="Cazenave R."/>
            <person name="Ahrendt S."/>
            <person name="Wang J."/>
            <person name="Lipzen A."/>
            <person name="Daum C."/>
            <person name="Barry K."/>
            <person name="Grigoriev I.V."/>
            <person name="Favel A."/>
            <person name="Rosso M.N."/>
            <person name="Martin F."/>
        </authorList>
    </citation>
    <scope>NUCLEOTIDE SEQUENCE [LARGE SCALE GENOMIC DNA]</scope>
    <source>
        <strain evidence="1 2">CIRM-BRFM 2984</strain>
    </source>
</reference>
<keyword evidence="2" id="KW-1185">Reference proteome</keyword>